<evidence type="ECO:0000313" key="2">
    <source>
        <dbReference type="Proteomes" id="UP001168640"/>
    </source>
</evidence>
<dbReference type="Proteomes" id="UP001168640">
    <property type="component" value="Unassembled WGS sequence"/>
</dbReference>
<dbReference type="EMBL" id="JAUMIS010000002">
    <property type="protein sequence ID" value="MDO3722842.1"/>
    <property type="molecule type" value="Genomic_DNA"/>
</dbReference>
<organism evidence="1 2">
    <name type="scientific">Marinobacter suaedae</name>
    <dbReference type="NCBI Taxonomy" id="3057675"/>
    <lineage>
        <taxon>Bacteria</taxon>
        <taxon>Pseudomonadati</taxon>
        <taxon>Pseudomonadota</taxon>
        <taxon>Gammaproteobacteria</taxon>
        <taxon>Pseudomonadales</taxon>
        <taxon>Marinobacteraceae</taxon>
        <taxon>Marinobacter</taxon>
    </lineage>
</organism>
<proteinExistence type="predicted"/>
<accession>A0ABT8W3M7</accession>
<evidence type="ECO:0008006" key="3">
    <source>
        <dbReference type="Google" id="ProtNLM"/>
    </source>
</evidence>
<name>A0ABT8W3M7_9GAMM</name>
<keyword evidence="2" id="KW-1185">Reference proteome</keyword>
<protein>
    <recommendedName>
        <fullName evidence="3">Tetratricopeptide repeat protein</fullName>
    </recommendedName>
</protein>
<comment type="caution">
    <text evidence="1">The sequence shown here is derived from an EMBL/GenBank/DDBJ whole genome shotgun (WGS) entry which is preliminary data.</text>
</comment>
<reference evidence="1" key="1">
    <citation type="submission" date="2023-07" db="EMBL/GenBank/DDBJ databases">
        <title>Marinobacter sp. chi1 genome sequencing and assembly.</title>
        <authorList>
            <person name="Park S."/>
        </authorList>
    </citation>
    <scope>NUCLEOTIDE SEQUENCE</scope>
    <source>
        <strain evidence="1">Chi1</strain>
    </source>
</reference>
<evidence type="ECO:0000313" key="1">
    <source>
        <dbReference type="EMBL" id="MDO3722842.1"/>
    </source>
</evidence>
<dbReference type="RefSeq" id="WP_302910434.1">
    <property type="nucleotide sequence ID" value="NZ_JAUMIS010000002.1"/>
</dbReference>
<gene>
    <name evidence="1" type="ORF">QVZ43_14050</name>
</gene>
<sequence>MGPRNSKEAAAAARQYYAWIEYQDPSKLPDFMNDPRLEVGLPRMLPGVVLHASLSLIGVICQKARLWALLGPLARLRIRTDWLSYEPRQCGYNAAYTRLGLAELKRGNTNAAIACLQESARVWPCPHSTSFGLRTALAQKLEKVPEANAAAQEYLQLAKEFRV</sequence>